<feature type="transmembrane region" description="Helical" evidence="1">
    <location>
        <begin position="159"/>
        <end position="183"/>
    </location>
</feature>
<dbReference type="PANTHER" id="PTHR34295">
    <property type="entry name" value="BIOTIN TRANSPORTER BIOY"/>
    <property type="match status" value="1"/>
</dbReference>
<dbReference type="PANTHER" id="PTHR34295:SF1">
    <property type="entry name" value="BIOTIN TRANSPORTER BIOY"/>
    <property type="match status" value="1"/>
</dbReference>
<reference evidence="2" key="2">
    <citation type="submission" date="2014-07" db="EMBL/GenBank/DDBJ databases">
        <authorList>
            <person name="David S.R."/>
            <person name="Jackson C.J."/>
            <person name="Adrian R.-P."/>
        </authorList>
    </citation>
    <scope>NUCLEOTIDE SEQUENCE</scope>
    <source>
        <strain evidence="2">NIES-763</strain>
    </source>
</reference>
<proteinExistence type="predicted"/>
<evidence type="ECO:0000256" key="1">
    <source>
        <dbReference type="SAM" id="Phobius"/>
    </source>
</evidence>
<sequence>MKKTNSFILIWTFIGFLLNIIANFTPFELPIFDLADNTNTIYLRMGINLQVATNLFVSCVSGPIAAKYAQMLYFAMGVVGEPLYMTGGTYDMLQEPSFGYIIGSFWATDTVGKKAFETKLSLLNILKSSYIGLFTIHFGGFIGLLLFSRTSDIWRSYIIKYSVIPFPSQVALIFLTSILAFLFRKVLD</sequence>
<keyword evidence="1" id="KW-0812">Transmembrane</keyword>
<dbReference type="EMBL" id="KM198929">
    <property type="protein sequence ID" value="AIU44555.1"/>
    <property type="molecule type" value="Genomic_DNA"/>
</dbReference>
<protein>
    <recommendedName>
        <fullName evidence="3">Biotin transporter BioY</fullName>
    </recommendedName>
</protein>
<feature type="transmembrane region" description="Helical" evidence="1">
    <location>
        <begin position="129"/>
        <end position="147"/>
    </location>
</feature>
<dbReference type="InterPro" id="IPR003784">
    <property type="entry name" value="BioY"/>
</dbReference>
<accession>A0A097PB53</accession>
<feature type="transmembrane region" description="Helical" evidence="1">
    <location>
        <begin position="7"/>
        <end position="27"/>
    </location>
</feature>
<evidence type="ECO:0008006" key="3">
    <source>
        <dbReference type="Google" id="ProtNLM"/>
    </source>
</evidence>
<dbReference type="Pfam" id="PF02632">
    <property type="entry name" value="BioY"/>
    <property type="match status" value="1"/>
</dbReference>
<feature type="transmembrane region" description="Helical" evidence="1">
    <location>
        <begin position="47"/>
        <end position="66"/>
    </location>
</feature>
<gene>
    <name evidence="2" type="primary">orf188</name>
</gene>
<evidence type="ECO:0000313" key="2">
    <source>
        <dbReference type="EMBL" id="AIU44555.1"/>
    </source>
</evidence>
<dbReference type="PIRSF" id="PIRSF016661">
    <property type="entry name" value="BioY"/>
    <property type="match status" value="1"/>
</dbReference>
<keyword evidence="1" id="KW-1133">Transmembrane helix</keyword>
<dbReference type="Gene3D" id="1.10.1760.20">
    <property type="match status" value="1"/>
</dbReference>
<reference evidence="2" key="1">
    <citation type="journal article" date="2014" name="Mol. Phylogenet. Evol.">
        <title>Nucleotide substitution analyses of the glaucophyte Cyanophora suggest an ancestrally lower mutation rate in plastid vs mitochondrial DNA for the Archaeplastida.</title>
        <authorList>
            <person name="Smith D.R."/>
            <person name="Jackson C.J."/>
            <person name="Reyes-Prieto A."/>
        </authorList>
    </citation>
    <scope>NUCLEOTIDE SEQUENCE</scope>
    <source>
        <strain evidence="2">NIES-763</strain>
    </source>
</reference>
<keyword evidence="2" id="KW-0934">Plastid</keyword>
<organism evidence="2">
    <name type="scientific">Cyanophora paradoxa</name>
    <dbReference type="NCBI Taxonomy" id="2762"/>
    <lineage>
        <taxon>Eukaryota</taxon>
        <taxon>Glaucocystophyceae</taxon>
        <taxon>Cyanophorales</taxon>
        <taxon>Cyanophoraceae</taxon>
        <taxon>Cyanophora</taxon>
    </lineage>
</organism>
<name>A0A097PB53_CYAPA</name>
<dbReference type="GO" id="GO:0005886">
    <property type="term" value="C:plasma membrane"/>
    <property type="evidence" value="ECO:0007669"/>
    <property type="project" value="InterPro"/>
</dbReference>
<dbReference type="AlphaFoldDB" id="A0A097PB53"/>
<dbReference type="GO" id="GO:0015225">
    <property type="term" value="F:biotin transmembrane transporter activity"/>
    <property type="evidence" value="ECO:0007669"/>
    <property type="project" value="InterPro"/>
</dbReference>
<geneLocation type="plastid" evidence="2"/>
<keyword evidence="1" id="KW-0472">Membrane</keyword>